<protein>
    <submittedName>
        <fullName evidence="5">Tetratricopeptide repeat protein</fullName>
    </submittedName>
</protein>
<dbReference type="Pfam" id="PF13432">
    <property type="entry name" value="TPR_16"/>
    <property type="match status" value="1"/>
</dbReference>
<feature type="repeat" description="TPR" evidence="3">
    <location>
        <begin position="418"/>
        <end position="451"/>
    </location>
</feature>
<evidence type="ECO:0000256" key="1">
    <source>
        <dbReference type="ARBA" id="ARBA00022737"/>
    </source>
</evidence>
<keyword evidence="2 3" id="KW-0802">TPR repeat</keyword>
<gene>
    <name evidence="5" type="ORF">ACE5IX_13600</name>
</gene>
<evidence type="ECO:0000313" key="6">
    <source>
        <dbReference type="Proteomes" id="UP001580391"/>
    </source>
</evidence>
<dbReference type="InterPro" id="IPR011990">
    <property type="entry name" value="TPR-like_helical_dom_sf"/>
</dbReference>
<dbReference type="Pfam" id="PF14559">
    <property type="entry name" value="TPR_19"/>
    <property type="match status" value="3"/>
</dbReference>
<dbReference type="PANTHER" id="PTHR45586">
    <property type="entry name" value="TPR REPEAT-CONTAINING PROTEIN PA4667"/>
    <property type="match status" value="1"/>
</dbReference>
<dbReference type="PANTHER" id="PTHR45586:SF1">
    <property type="entry name" value="LIPOPOLYSACCHARIDE ASSEMBLY PROTEIN B"/>
    <property type="match status" value="1"/>
</dbReference>
<dbReference type="Pfam" id="PF13414">
    <property type="entry name" value="TPR_11"/>
    <property type="match status" value="2"/>
</dbReference>
<dbReference type="SUPFAM" id="SSF48452">
    <property type="entry name" value="TPR-like"/>
    <property type="match status" value="2"/>
</dbReference>
<dbReference type="RefSeq" id="WP_375517339.1">
    <property type="nucleotide sequence ID" value="NZ_JBHILI010000008.1"/>
</dbReference>
<feature type="repeat" description="TPR" evidence="3">
    <location>
        <begin position="381"/>
        <end position="414"/>
    </location>
</feature>
<proteinExistence type="predicted"/>
<evidence type="ECO:0000313" key="5">
    <source>
        <dbReference type="EMBL" id="MFB5737551.1"/>
    </source>
</evidence>
<organism evidence="5 6">
    <name type="scientific">Leptospira wolffii</name>
    <dbReference type="NCBI Taxonomy" id="409998"/>
    <lineage>
        <taxon>Bacteria</taxon>
        <taxon>Pseudomonadati</taxon>
        <taxon>Spirochaetota</taxon>
        <taxon>Spirochaetia</taxon>
        <taxon>Leptospirales</taxon>
        <taxon>Leptospiraceae</taxon>
        <taxon>Leptospira</taxon>
    </lineage>
</organism>
<dbReference type="Gene3D" id="1.25.40.10">
    <property type="entry name" value="Tetratricopeptide repeat domain"/>
    <property type="match status" value="4"/>
</dbReference>
<keyword evidence="4" id="KW-0472">Membrane</keyword>
<keyword evidence="4" id="KW-1133">Transmembrane helix</keyword>
<reference evidence="5 6" key="1">
    <citation type="submission" date="2024-09" db="EMBL/GenBank/DDBJ databases">
        <title>Taxonomic and Genotyping Characterization of Leptospira Strains isolated from Multiple Sources in Colombia highlights the importance of intermediate species.</title>
        <authorList>
            <person name="Torres Higuera L."/>
            <person name="Rojas Tapias D."/>
            <person name="Jimenez Velasquez S."/>
            <person name="Renjifo Ibanez C."/>
        </authorList>
    </citation>
    <scope>NUCLEOTIDE SEQUENCE [LARGE SCALE GENOMIC DNA]</scope>
    <source>
        <strain evidence="5 6">Lep080</strain>
    </source>
</reference>
<keyword evidence="6" id="KW-1185">Reference proteome</keyword>
<dbReference type="InterPro" id="IPR051012">
    <property type="entry name" value="CellSynth/LPSAsmb/PSIAsmb"/>
</dbReference>
<name>A0ABV5BQG9_9LEPT</name>
<keyword evidence="1" id="KW-0677">Repeat</keyword>
<dbReference type="SUPFAM" id="SSF81901">
    <property type="entry name" value="HCP-like"/>
    <property type="match status" value="1"/>
</dbReference>
<feature type="repeat" description="TPR" evidence="3">
    <location>
        <begin position="279"/>
        <end position="312"/>
    </location>
</feature>
<dbReference type="SMART" id="SM00028">
    <property type="entry name" value="TPR"/>
    <property type="match status" value="12"/>
</dbReference>
<keyword evidence="4" id="KW-0812">Transmembrane</keyword>
<evidence type="ECO:0000256" key="2">
    <source>
        <dbReference type="ARBA" id="ARBA00022803"/>
    </source>
</evidence>
<evidence type="ECO:0000256" key="3">
    <source>
        <dbReference type="PROSITE-ProRule" id="PRU00339"/>
    </source>
</evidence>
<feature type="repeat" description="TPR" evidence="3">
    <location>
        <begin position="208"/>
        <end position="241"/>
    </location>
</feature>
<feature type="repeat" description="TPR" evidence="3">
    <location>
        <begin position="452"/>
        <end position="485"/>
    </location>
</feature>
<dbReference type="EMBL" id="JBHILJ010000007">
    <property type="protein sequence ID" value="MFB5737551.1"/>
    <property type="molecule type" value="Genomic_DNA"/>
</dbReference>
<dbReference type="PROSITE" id="PS50005">
    <property type="entry name" value="TPR"/>
    <property type="match status" value="7"/>
</dbReference>
<dbReference type="PROSITE" id="PS50293">
    <property type="entry name" value="TPR_REGION"/>
    <property type="match status" value="3"/>
</dbReference>
<dbReference type="InterPro" id="IPR019734">
    <property type="entry name" value="TPR_rpt"/>
</dbReference>
<feature type="repeat" description="TPR" evidence="3">
    <location>
        <begin position="634"/>
        <end position="667"/>
    </location>
</feature>
<sequence>MENPIRKNRIFLETEEPKPSFYYGDEPEEFRPKRQYSVMAYFWGAMVAVVLLFLALGIWYQFFRDKTPDFAGSGFGGGKSLLLPKGDVSQELERPYLPNGTNNPALTKCVNLYKERHSEEAFHKCNEFLAGPATDAEKSIALTVLGIIYDQAGGRSAQAIDALQKAILKDPNNIYAYYNLVLAYKHGGQPTAARNVALQAQKIAPDDPKIQLMVGNLFNEINDPDAAIDAYRQGLSSSPDDPYLTYNLAVSYFKKGEIPQAEEQFKLVVLRSRGGKLAALSSSYLGNIAYNRGDYTAAEHHFREAAVLTPNDAKALYNLSIILKKNGKLEESLKYMELAKQSGANDPELFRSIAEGFEQLNQGEQSIDALQKGLKYNPNNLDLLFQLAETYYNRGDLLAAEETYRRIVNSTPGDSYTETALLNLGVVLDQMERYGEAITYLNRVLDLNPKNAKAYYNLGLVYKHSGNGTQAIENFRRASYIDPNDIKPKEALGDYYLENKFYREAVEEYSVLFKQKEDYYRAALKLAEAYMGTGETSSAEKVLLQVLNQSRNAGEIKQAHKKLALLYNKSKDPDLKNKAKDEAYRSAHMDPEDYEGRLVLAKILLDSNSVLDREKAIEELTAVVRSEVKPKTASTAYNYLGVAFYKNGEYKKAVRAFQNAIDFDPSNTEAYDNKRAASAALEDSSKREGLF</sequence>
<feature type="transmembrane region" description="Helical" evidence="4">
    <location>
        <begin position="40"/>
        <end position="60"/>
    </location>
</feature>
<feature type="repeat" description="TPR" evidence="3">
    <location>
        <begin position="347"/>
        <end position="380"/>
    </location>
</feature>
<dbReference type="Pfam" id="PF00515">
    <property type="entry name" value="TPR_1"/>
    <property type="match status" value="1"/>
</dbReference>
<comment type="caution">
    <text evidence="5">The sequence shown here is derived from an EMBL/GenBank/DDBJ whole genome shotgun (WGS) entry which is preliminary data.</text>
</comment>
<dbReference type="Proteomes" id="UP001580391">
    <property type="component" value="Unassembled WGS sequence"/>
</dbReference>
<accession>A0ABV5BQG9</accession>
<evidence type="ECO:0000256" key="4">
    <source>
        <dbReference type="SAM" id="Phobius"/>
    </source>
</evidence>